<evidence type="ECO:0000313" key="6">
    <source>
        <dbReference type="EMBL" id="CAG4929841.1"/>
    </source>
</evidence>
<sequence length="603" mass="68669">MSQRKAAATFNIPRRTLRNHIKSGSTKKIIGRTPVLNKTQEKDLCKRVIRLAQVGLPLTSKIVRKQAYEFCKANSIPNSFNDNKNIAGKKWLKIFVKRNPEILLRRAQLMNPARAQKLNKYIVQQHFNAIKTIYENLNICNHPARLYNMDEKGCRSTIHHQRKVFAAKGTKRVHFVAQKHAENLTIAMCVNATGNSVSPMVIFNGKRLRPEFCDNMPPGTLVKMGTKGSMTTELFVEFINHLGQFKSQGKCLLIFDGASSHLDARIVDAADAHDIVLYCLPSSTTHELQPLDKSVNKSYEHFWDEEVLLYAYQHLCRKLTKTRFSKIFTKVWSKCTTKENIINGFRATGLFPYDPNAIPEEAYAPSALTQLTNPCDIEQNVSSINDSTSDIMSASQTSIIRSSLLSPRHDNMSDTDVTDCEENLKNLSILTENAANEWTDILHLFQLLPELVVIQPRPRLNSITSDSSEEEGITTFLKNFQYPSKLIDNYTSSSDSNEENLNPNFTELLPISEQMQIQSEDSEDNLPLLKLKNVPEPLASKSQFHKQIPTPNFGKIKDKPRRKALNYIGQKITKDLFDIAKEKTKKNTKKQLRNKQKKKMEDD</sequence>
<feature type="region of interest" description="Disordered" evidence="4">
    <location>
        <begin position="582"/>
        <end position="603"/>
    </location>
</feature>
<organism evidence="6 7">
    <name type="scientific">Parnassius apollo</name>
    <name type="common">Apollo butterfly</name>
    <name type="synonym">Papilio apollo</name>
    <dbReference type="NCBI Taxonomy" id="110799"/>
    <lineage>
        <taxon>Eukaryota</taxon>
        <taxon>Metazoa</taxon>
        <taxon>Ecdysozoa</taxon>
        <taxon>Arthropoda</taxon>
        <taxon>Hexapoda</taxon>
        <taxon>Insecta</taxon>
        <taxon>Pterygota</taxon>
        <taxon>Neoptera</taxon>
        <taxon>Endopterygota</taxon>
        <taxon>Lepidoptera</taxon>
        <taxon>Glossata</taxon>
        <taxon>Ditrysia</taxon>
        <taxon>Papilionoidea</taxon>
        <taxon>Papilionidae</taxon>
        <taxon>Parnassiinae</taxon>
        <taxon>Parnassini</taxon>
        <taxon>Parnassius</taxon>
        <taxon>Parnassius</taxon>
    </lineage>
</organism>
<keyword evidence="7" id="KW-1185">Reference proteome</keyword>
<proteinExistence type="predicted"/>
<keyword evidence="2" id="KW-0238">DNA-binding</keyword>
<dbReference type="Proteomes" id="UP000691718">
    <property type="component" value="Unassembled WGS sequence"/>
</dbReference>
<dbReference type="GO" id="GO:0003677">
    <property type="term" value="F:DNA binding"/>
    <property type="evidence" value="ECO:0007669"/>
    <property type="project" value="UniProtKB-KW"/>
</dbReference>
<evidence type="ECO:0000256" key="2">
    <source>
        <dbReference type="ARBA" id="ARBA00023125"/>
    </source>
</evidence>
<dbReference type="PROSITE" id="PS51253">
    <property type="entry name" value="HTH_CENPB"/>
    <property type="match status" value="1"/>
</dbReference>
<comment type="subcellular location">
    <subcellularLocation>
        <location evidence="1">Nucleus</location>
    </subcellularLocation>
</comment>
<protein>
    <submittedName>
        <fullName evidence="6">(apollo) hypothetical protein</fullName>
    </submittedName>
</protein>
<dbReference type="EMBL" id="CAJQZP010000001">
    <property type="protein sequence ID" value="CAG4929841.1"/>
    <property type="molecule type" value="Genomic_DNA"/>
</dbReference>
<dbReference type="Pfam" id="PF05225">
    <property type="entry name" value="HTH_psq"/>
    <property type="match status" value="1"/>
</dbReference>
<evidence type="ECO:0000256" key="4">
    <source>
        <dbReference type="SAM" id="MobiDB-lite"/>
    </source>
</evidence>
<evidence type="ECO:0000256" key="1">
    <source>
        <dbReference type="ARBA" id="ARBA00004123"/>
    </source>
</evidence>
<evidence type="ECO:0000256" key="3">
    <source>
        <dbReference type="ARBA" id="ARBA00023242"/>
    </source>
</evidence>
<feature type="domain" description="HTH CENPB-type" evidence="5">
    <location>
        <begin position="28"/>
        <end position="105"/>
    </location>
</feature>
<keyword evidence="3" id="KW-0539">Nucleus</keyword>
<gene>
    <name evidence="6" type="ORF">PAPOLLO_LOCUS86</name>
</gene>
<dbReference type="PANTHER" id="PTHR19303">
    <property type="entry name" value="TRANSPOSON"/>
    <property type="match status" value="1"/>
</dbReference>
<reference evidence="6" key="1">
    <citation type="submission" date="2021-04" db="EMBL/GenBank/DDBJ databases">
        <authorList>
            <person name="Tunstrom K."/>
        </authorList>
    </citation>
    <scope>NUCLEOTIDE SEQUENCE</scope>
</reference>
<dbReference type="PANTHER" id="PTHR19303:SF74">
    <property type="entry name" value="POGO TRANSPOSABLE ELEMENT WITH KRAB DOMAIN"/>
    <property type="match status" value="1"/>
</dbReference>
<feature type="compositionally biased region" description="Basic residues" evidence="4">
    <location>
        <begin position="583"/>
        <end position="603"/>
    </location>
</feature>
<comment type="caution">
    <text evidence="6">The sequence shown here is derived from an EMBL/GenBank/DDBJ whole genome shotgun (WGS) entry which is preliminary data.</text>
</comment>
<dbReference type="Pfam" id="PF03221">
    <property type="entry name" value="HTH_Tnp_Tc5"/>
    <property type="match status" value="1"/>
</dbReference>
<dbReference type="InterPro" id="IPR006600">
    <property type="entry name" value="HTH_CenpB_DNA-bd_dom"/>
</dbReference>
<evidence type="ECO:0000259" key="5">
    <source>
        <dbReference type="PROSITE" id="PS51253"/>
    </source>
</evidence>
<dbReference type="OrthoDB" id="8058166at2759"/>
<name>A0A8S3VY79_PARAO</name>
<dbReference type="GO" id="GO:0005634">
    <property type="term" value="C:nucleus"/>
    <property type="evidence" value="ECO:0007669"/>
    <property type="project" value="UniProtKB-SubCell"/>
</dbReference>
<accession>A0A8S3VY79</accession>
<dbReference type="InterPro" id="IPR050863">
    <property type="entry name" value="CenT-Element_Derived"/>
</dbReference>
<dbReference type="InterPro" id="IPR004875">
    <property type="entry name" value="DDE_SF_endonuclease_dom"/>
</dbReference>
<dbReference type="Pfam" id="PF03184">
    <property type="entry name" value="DDE_1"/>
    <property type="match status" value="1"/>
</dbReference>
<evidence type="ECO:0000313" key="7">
    <source>
        <dbReference type="Proteomes" id="UP000691718"/>
    </source>
</evidence>
<dbReference type="InterPro" id="IPR007889">
    <property type="entry name" value="HTH_Psq"/>
</dbReference>
<dbReference type="AlphaFoldDB" id="A0A8S3VY79"/>